<comment type="caution">
    <text evidence="2">The sequence shown here is derived from an EMBL/GenBank/DDBJ whole genome shotgun (WGS) entry which is preliminary data.</text>
</comment>
<protein>
    <submittedName>
        <fullName evidence="2">Uncharacterized protein</fullName>
    </submittedName>
</protein>
<keyword evidence="1" id="KW-0812">Transmembrane</keyword>
<accession>A0ABX5DBP2</accession>
<feature type="transmembrane region" description="Helical" evidence="1">
    <location>
        <begin position="12"/>
        <end position="31"/>
    </location>
</feature>
<keyword evidence="1" id="KW-0472">Membrane</keyword>
<dbReference type="EMBL" id="NWTN01000007">
    <property type="protein sequence ID" value="PRQ67109.1"/>
    <property type="molecule type" value="Genomic_DNA"/>
</dbReference>
<sequence>MGDFIINSRHTVTEISIIIVCFLFSSLSYAGNINDESKSKNITSQEEVAPVSEIEQRLKKFQKRSIENQILIKGIEQNIEIKRLQLEQKKILEQLKKTSKQESIKGSVRVKNNNSIKTTESPKTSNYEITLSTIYVIDGTTYADFLNRSNGARFSGIKPNRIFGGGYSYVVSSNGTVELRYRK</sequence>
<reference evidence="2 3" key="2">
    <citation type="submission" date="2018-03" db="EMBL/GenBank/DDBJ databases">
        <title>Genetic Diversity and Phenotypic Plasticity of AHL Mediated Quorum Sensing in Environmental Strains of Vibrio mediterranei.</title>
        <authorList>
            <person name="Lantoine F."/>
            <person name="Vouve F."/>
        </authorList>
    </citation>
    <scope>NUCLEOTIDE SEQUENCE [LARGE SCALE GENOMIC DNA]</scope>
    <source>
        <strain evidence="2 3">17LN0615E</strain>
    </source>
</reference>
<dbReference type="Proteomes" id="UP000238163">
    <property type="component" value="Unassembled WGS sequence"/>
</dbReference>
<gene>
    <name evidence="2" type="ORF">COR51_13340</name>
</gene>
<keyword evidence="3" id="KW-1185">Reference proteome</keyword>
<keyword evidence="1" id="KW-1133">Transmembrane helix</keyword>
<reference evidence="2 3" key="1">
    <citation type="submission" date="2017-09" db="EMBL/GenBank/DDBJ databases">
        <authorList>
            <person name="Girard L."/>
            <person name="Lami R."/>
            <person name="Suzuki M."/>
            <person name="Baudart J."/>
        </authorList>
    </citation>
    <scope>NUCLEOTIDE SEQUENCE [LARGE SCALE GENOMIC DNA]</scope>
    <source>
        <strain evidence="2 3">17LN0615E</strain>
    </source>
</reference>
<evidence type="ECO:0000313" key="2">
    <source>
        <dbReference type="EMBL" id="PRQ67109.1"/>
    </source>
</evidence>
<evidence type="ECO:0000256" key="1">
    <source>
        <dbReference type="SAM" id="Phobius"/>
    </source>
</evidence>
<organism evidence="2 3">
    <name type="scientific">Vibrio mediterranei</name>
    <dbReference type="NCBI Taxonomy" id="689"/>
    <lineage>
        <taxon>Bacteria</taxon>
        <taxon>Pseudomonadati</taxon>
        <taxon>Pseudomonadota</taxon>
        <taxon>Gammaproteobacteria</taxon>
        <taxon>Vibrionales</taxon>
        <taxon>Vibrionaceae</taxon>
        <taxon>Vibrio</taxon>
    </lineage>
</organism>
<proteinExistence type="predicted"/>
<dbReference type="RefSeq" id="WP_096442806.1">
    <property type="nucleotide sequence ID" value="NZ_NWTN01000007.1"/>
</dbReference>
<evidence type="ECO:0000313" key="3">
    <source>
        <dbReference type="Proteomes" id="UP000238163"/>
    </source>
</evidence>
<name>A0ABX5DBP2_9VIBR</name>